<keyword evidence="10" id="KW-1185">Reference proteome</keyword>
<dbReference type="GO" id="GO:0008233">
    <property type="term" value="F:peptidase activity"/>
    <property type="evidence" value="ECO:0007669"/>
    <property type="project" value="UniProtKB-KW"/>
</dbReference>
<evidence type="ECO:0000256" key="3">
    <source>
        <dbReference type="ARBA" id="ARBA00022763"/>
    </source>
</evidence>
<dbReference type="GO" id="GO:0006508">
    <property type="term" value="P:proteolysis"/>
    <property type="evidence" value="ECO:0007669"/>
    <property type="project" value="UniProtKB-KW"/>
</dbReference>
<evidence type="ECO:0000256" key="6">
    <source>
        <dbReference type="ARBA" id="ARBA00023125"/>
    </source>
</evidence>
<protein>
    <recommendedName>
        <fullName evidence="8">Abasic site processing protein</fullName>
        <ecNumber evidence="8">3.4.-.-</ecNumber>
    </recommendedName>
</protein>
<dbReference type="Proteomes" id="UP000267535">
    <property type="component" value="Unassembled WGS sequence"/>
</dbReference>
<dbReference type="SUPFAM" id="SSF143081">
    <property type="entry name" value="BB1717-like"/>
    <property type="match status" value="1"/>
</dbReference>
<evidence type="ECO:0000256" key="1">
    <source>
        <dbReference type="ARBA" id="ARBA00008136"/>
    </source>
</evidence>
<accession>A0A3P1SW82</accession>
<evidence type="ECO:0000256" key="7">
    <source>
        <dbReference type="ARBA" id="ARBA00023239"/>
    </source>
</evidence>
<keyword evidence="6" id="KW-0238">DNA-binding</keyword>
<dbReference type="GO" id="GO:0016829">
    <property type="term" value="F:lyase activity"/>
    <property type="evidence" value="ECO:0007669"/>
    <property type="project" value="UniProtKB-KW"/>
</dbReference>
<comment type="caution">
    <text evidence="9">The sequence shown here is derived from an EMBL/GenBank/DDBJ whole genome shotgun (WGS) entry which is preliminary data.</text>
</comment>
<gene>
    <name evidence="9" type="ORF">EHS89_02495</name>
</gene>
<dbReference type="Pfam" id="PF02586">
    <property type="entry name" value="SRAP"/>
    <property type="match status" value="1"/>
</dbReference>
<evidence type="ECO:0000256" key="4">
    <source>
        <dbReference type="ARBA" id="ARBA00022801"/>
    </source>
</evidence>
<evidence type="ECO:0000313" key="10">
    <source>
        <dbReference type="Proteomes" id="UP000267535"/>
    </source>
</evidence>
<evidence type="ECO:0000313" key="9">
    <source>
        <dbReference type="EMBL" id="RRD01449.1"/>
    </source>
</evidence>
<proteinExistence type="inferred from homology"/>
<dbReference type="InterPro" id="IPR036590">
    <property type="entry name" value="SRAP-like"/>
</dbReference>
<keyword evidence="4 8" id="KW-0378">Hydrolase</keyword>
<keyword evidence="2 8" id="KW-0645">Protease</keyword>
<dbReference type="RefSeq" id="WP_124924522.1">
    <property type="nucleotide sequence ID" value="NZ_BMOH01000001.1"/>
</dbReference>
<dbReference type="PANTHER" id="PTHR13604:SF0">
    <property type="entry name" value="ABASIC SITE PROCESSING PROTEIN HMCES"/>
    <property type="match status" value="1"/>
</dbReference>
<evidence type="ECO:0000256" key="2">
    <source>
        <dbReference type="ARBA" id="ARBA00022670"/>
    </source>
</evidence>
<dbReference type="GO" id="GO:0106300">
    <property type="term" value="P:protein-DNA covalent cross-linking repair"/>
    <property type="evidence" value="ECO:0007669"/>
    <property type="project" value="InterPro"/>
</dbReference>
<dbReference type="AlphaFoldDB" id="A0A3P1SW82"/>
<dbReference type="GO" id="GO:0003697">
    <property type="term" value="F:single-stranded DNA binding"/>
    <property type="evidence" value="ECO:0007669"/>
    <property type="project" value="InterPro"/>
</dbReference>
<dbReference type="PANTHER" id="PTHR13604">
    <property type="entry name" value="DC12-RELATED"/>
    <property type="match status" value="1"/>
</dbReference>
<name>A0A3P1SW82_9GAMM</name>
<keyword evidence="3" id="KW-0227">DNA damage</keyword>
<evidence type="ECO:0000256" key="8">
    <source>
        <dbReference type="RuleBase" id="RU364100"/>
    </source>
</evidence>
<dbReference type="InterPro" id="IPR003738">
    <property type="entry name" value="SRAP"/>
</dbReference>
<keyword evidence="7" id="KW-0456">Lyase</keyword>
<reference evidence="9 10" key="1">
    <citation type="submission" date="2018-11" db="EMBL/GenBank/DDBJ databases">
        <title>The draft genome sequence of Amphritea balenae JAMM 1525T.</title>
        <authorList>
            <person name="Fang Z."/>
            <person name="Zhang Y."/>
            <person name="Han X."/>
        </authorList>
    </citation>
    <scope>NUCLEOTIDE SEQUENCE [LARGE SCALE GENOMIC DNA]</scope>
    <source>
        <strain evidence="9 10">JAMM 1525</strain>
    </source>
</reference>
<dbReference type="Gene3D" id="3.90.1680.10">
    <property type="entry name" value="SOS response associated peptidase-like"/>
    <property type="match status" value="1"/>
</dbReference>
<keyword evidence="5" id="KW-0190">Covalent protein-DNA linkage</keyword>
<organism evidence="9 10">
    <name type="scientific">Amphritea balenae</name>
    <dbReference type="NCBI Taxonomy" id="452629"/>
    <lineage>
        <taxon>Bacteria</taxon>
        <taxon>Pseudomonadati</taxon>
        <taxon>Pseudomonadota</taxon>
        <taxon>Gammaproteobacteria</taxon>
        <taxon>Oceanospirillales</taxon>
        <taxon>Oceanospirillaceae</taxon>
        <taxon>Amphritea</taxon>
    </lineage>
</organism>
<dbReference type="OrthoDB" id="6192129at2"/>
<comment type="similarity">
    <text evidence="1 8">Belongs to the SOS response-associated peptidase family.</text>
</comment>
<dbReference type="EC" id="3.4.-.-" evidence="8"/>
<dbReference type="EMBL" id="RQXV01000001">
    <property type="protein sequence ID" value="RRD01449.1"/>
    <property type="molecule type" value="Genomic_DNA"/>
</dbReference>
<sequence>MCGFFEFNNNSPLADELIEALDIDEQTPMFRANMGAGPASSVDIIVQSGSDRIVVPAVWWLLLDPQTLKPSRYTSFNTRSDKLNVRSSAGFIPYRHNRCIIPATAVIEGEGAKGSRRYHSIKPQHCAFAMGGLYRQWINKVTGEQATSCSVITLPPHPKWQTIHSQSTPLFLPHADKAIIQQWLDPDVTNVEVFNQLLTPSFHDQLIATPIDRPSTRNPTGSTFQL</sequence>
<evidence type="ECO:0000256" key="5">
    <source>
        <dbReference type="ARBA" id="ARBA00023124"/>
    </source>
</evidence>